<dbReference type="GeneID" id="26622780"/>
<dbReference type="SUPFAM" id="SSF47807">
    <property type="entry name" value="5' to 3' exonuclease, C-terminal subdomain"/>
    <property type="match status" value="1"/>
</dbReference>
<dbReference type="RefSeq" id="YP_009195654.1">
    <property type="nucleotide sequence ID" value="NC_028762.1"/>
</dbReference>
<dbReference type="Gene3D" id="1.10.150.20">
    <property type="entry name" value="5' to 3' exonuclease, C-terminal subdomain"/>
    <property type="match status" value="1"/>
</dbReference>
<dbReference type="EMBL" id="KP890823">
    <property type="protein sequence ID" value="AKA62098.1"/>
    <property type="molecule type" value="Genomic_DNA"/>
</dbReference>
<name>A0A0G2SSC7_9CAUD</name>
<dbReference type="Proteomes" id="UP000202749">
    <property type="component" value="Segment"/>
</dbReference>
<dbReference type="SUPFAM" id="SSF88723">
    <property type="entry name" value="PIN domain-like"/>
    <property type="match status" value="1"/>
</dbReference>
<dbReference type="GO" id="GO:0004523">
    <property type="term" value="F:RNA-DNA hybrid ribonuclease activity"/>
    <property type="evidence" value="ECO:0007669"/>
    <property type="project" value="UniProtKB-EC"/>
</dbReference>
<dbReference type="InterPro" id="IPR036279">
    <property type="entry name" value="5-3_exonuclease_C_sf"/>
</dbReference>
<dbReference type="KEGG" id="vg:26622780"/>
<feature type="domain" description="5'-3' exonuclease alpha-helical arch N-terminal" evidence="1">
    <location>
        <begin position="51"/>
        <end position="181"/>
    </location>
</feature>
<dbReference type="OrthoDB" id="4856at10239"/>
<dbReference type="Pfam" id="PF02739">
    <property type="entry name" value="5_3_exonuc_N"/>
    <property type="match status" value="1"/>
</dbReference>
<keyword evidence="4" id="KW-1185">Reference proteome</keyword>
<sequence length="305" mass="35799">MNQVNLSAFFDDEEDEKPGIKFFDMSQIALAAAFQEFQNTPIKIGMLRHIVLNSIRFNLKKFNDEYPITVLAFDNANNGYWRRDYGYYYKKTRAADRDENSTFDWEGYFTAINQIKEEFRENMPYYTIDIPRVEADDIIGVLTLRECLDRKIMIISSDGDYKQLHINNNIKQWAPQLKKMVKSKESIPEFLMTKLLKGDRKDTVAGVKCRSDYWFTRVEGERAPSISSKLIQSCLDDGPEKHLSEEELKRFNENKIMIDMTCIPEDIKQKIIDEFDNFKVPGRSKIYPYFVKAGLVKLTKDINMF</sequence>
<keyword evidence="3" id="KW-0378">Hydrolase</keyword>
<evidence type="ECO:0000313" key="4">
    <source>
        <dbReference type="Proteomes" id="UP000202749"/>
    </source>
</evidence>
<accession>A0A0G2SSC7</accession>
<proteinExistence type="predicted"/>
<dbReference type="InterPro" id="IPR029060">
    <property type="entry name" value="PIN-like_dom_sf"/>
</dbReference>
<feature type="domain" description="T4 RNase H C-terminal" evidence="2">
    <location>
        <begin position="191"/>
        <end position="305"/>
    </location>
</feature>
<gene>
    <name evidence="3" type="ORF">Pm5461_232</name>
</gene>
<dbReference type="InterPro" id="IPR020046">
    <property type="entry name" value="5-3_exonucl_a-hlix_arch_N"/>
</dbReference>
<dbReference type="Gene3D" id="3.40.50.1010">
    <property type="entry name" value="5'-nuclease"/>
    <property type="match status" value="1"/>
</dbReference>
<dbReference type="InterPro" id="IPR036276">
    <property type="entry name" value="T4_RNaseH_C"/>
</dbReference>
<evidence type="ECO:0000259" key="2">
    <source>
        <dbReference type="Pfam" id="PF09293"/>
    </source>
</evidence>
<dbReference type="EC" id="3.1.26.4" evidence="3"/>
<dbReference type="GO" id="GO:0003677">
    <property type="term" value="F:DNA binding"/>
    <property type="evidence" value="ECO:0007669"/>
    <property type="project" value="InterPro"/>
</dbReference>
<reference evidence="3 4" key="1">
    <citation type="submission" date="2015-03" db="EMBL/GenBank/DDBJ databases">
        <authorList>
            <person name="Melo L.D.R."/>
            <person name="Veiga P."/>
            <person name="Cerca N."/>
            <person name="Kropinski A.M."/>
            <person name="Azeredo J."/>
            <person name="Almeida C."/>
            <person name="Sillankorva S."/>
        </authorList>
    </citation>
    <scope>NUCLEOTIDE SEQUENCE [LARGE SCALE GENOMIC DNA]</scope>
</reference>
<dbReference type="Pfam" id="PF09293">
    <property type="entry name" value="RNaseH_C"/>
    <property type="match status" value="1"/>
</dbReference>
<protein>
    <submittedName>
        <fullName evidence="3">RNase H</fullName>
        <ecNumber evidence="3">3.1.26.4</ecNumber>
    </submittedName>
</protein>
<evidence type="ECO:0000259" key="1">
    <source>
        <dbReference type="Pfam" id="PF02739"/>
    </source>
</evidence>
<evidence type="ECO:0000313" key="3">
    <source>
        <dbReference type="EMBL" id="AKA62098.1"/>
    </source>
</evidence>
<organism evidence="3 4">
    <name type="scientific">Proteus phage vB_PmiM_Pm5461</name>
    <dbReference type="NCBI Taxonomy" id="1636250"/>
    <lineage>
        <taxon>Viruses</taxon>
        <taxon>Duplodnaviria</taxon>
        <taxon>Heunggongvirae</taxon>
        <taxon>Uroviricota</taxon>
        <taxon>Caudoviricetes</taxon>
        <taxon>Pantevenvirales</taxon>
        <taxon>Straboviridae</taxon>
        <taxon>Bragavirus</taxon>
        <taxon>Bragavirus pm5461</taxon>
    </lineage>
</organism>
<dbReference type="CDD" id="cd09860">
    <property type="entry name" value="PIN_T4-like"/>
    <property type="match status" value="1"/>
</dbReference>